<evidence type="ECO:0000256" key="7">
    <source>
        <dbReference type="PROSITE-ProRule" id="PRU00206"/>
    </source>
</evidence>
<reference evidence="10" key="1">
    <citation type="submission" date="2022-11" db="EMBL/GenBank/DDBJ databases">
        <title>Centuries of genome instability and evolution in soft-shell clam transmissible cancer (bioRxiv).</title>
        <authorList>
            <person name="Hart S.F.M."/>
            <person name="Yonemitsu M.A."/>
            <person name="Giersch R.M."/>
            <person name="Beal B.F."/>
            <person name="Arriagada G."/>
            <person name="Davis B.W."/>
            <person name="Ostrander E.A."/>
            <person name="Goff S.P."/>
            <person name="Metzger M.J."/>
        </authorList>
    </citation>
    <scope>NUCLEOTIDE SEQUENCE</scope>
    <source>
        <strain evidence="10">MELC-2E11</strain>
        <tissue evidence="10">Siphon/mantle</tissue>
    </source>
</reference>
<accession>A0ABY7FH85</accession>
<protein>
    <submittedName>
        <fullName evidence="10">TNR16-like protein</fullName>
    </submittedName>
</protein>
<dbReference type="PANTHER" id="PTHR46330:SF6">
    <property type="entry name" value="HEMATOPOIETIC DEATH RECEPTOR-RELATED"/>
    <property type="match status" value="1"/>
</dbReference>
<keyword evidence="3 8" id="KW-0472">Membrane</keyword>
<feature type="domain" description="TNFR-Cys" evidence="9">
    <location>
        <begin position="43"/>
        <end position="84"/>
    </location>
</feature>
<feature type="domain" description="TNFR-Cys" evidence="9">
    <location>
        <begin position="86"/>
        <end position="125"/>
    </location>
</feature>
<keyword evidence="8" id="KW-0812">Transmembrane</keyword>
<feature type="disulfide bond" evidence="7">
    <location>
        <begin position="63"/>
        <end position="76"/>
    </location>
</feature>
<keyword evidence="5" id="KW-0675">Receptor</keyword>
<dbReference type="PROSITE" id="PS00652">
    <property type="entry name" value="TNFR_NGFR_1"/>
    <property type="match status" value="3"/>
</dbReference>
<evidence type="ECO:0000256" key="5">
    <source>
        <dbReference type="ARBA" id="ARBA00023170"/>
    </source>
</evidence>
<keyword evidence="8" id="KW-1133">Transmembrane helix</keyword>
<dbReference type="Gene3D" id="2.10.50.10">
    <property type="entry name" value="Tumor Necrosis Factor Receptor, subunit A, domain 2"/>
    <property type="match status" value="3"/>
</dbReference>
<dbReference type="PANTHER" id="PTHR46330">
    <property type="entry name" value="TUMOR NECROSIS FACTOR RECEPTOR SUPERFAMILY MEMBER 10B"/>
    <property type="match status" value="1"/>
</dbReference>
<evidence type="ECO:0000256" key="1">
    <source>
        <dbReference type="ARBA" id="ARBA00004370"/>
    </source>
</evidence>
<sequence>MKICTVLDHCIVFVWIYLINIQSVVGVLPYSISQKTSGYRSKGCPAGKYYDEETYERGKCRKCVVCPKGYTEFSSCSTTTNRSCKPCKIGTTFSDNRGGICRNCTDCERGQFVRRQCLPYRDARCKNCPNGTYSLDGKGFGCKYCSVCKEHEEEVSPCTSLQNRECSLKEDYTLGNTNHWNTGPEYNKDFSFSTRLVLLSLLIAMFPKLFGL</sequence>
<evidence type="ECO:0000259" key="9">
    <source>
        <dbReference type="PROSITE" id="PS50050"/>
    </source>
</evidence>
<feature type="repeat" description="TNFR-Cys" evidence="7">
    <location>
        <begin position="43"/>
        <end position="84"/>
    </location>
</feature>
<evidence type="ECO:0000256" key="4">
    <source>
        <dbReference type="ARBA" id="ARBA00023157"/>
    </source>
</evidence>
<comment type="subcellular location">
    <subcellularLocation>
        <location evidence="1">Membrane</location>
    </subcellularLocation>
</comment>
<dbReference type="EMBL" id="CP111022">
    <property type="protein sequence ID" value="WAR20224.1"/>
    <property type="molecule type" value="Genomic_DNA"/>
</dbReference>
<dbReference type="SMART" id="SM00208">
    <property type="entry name" value="TNFR"/>
    <property type="match status" value="3"/>
</dbReference>
<gene>
    <name evidence="10" type="ORF">MAR_002062</name>
</gene>
<feature type="disulfide bond" evidence="7">
    <location>
        <begin position="104"/>
        <end position="117"/>
    </location>
</feature>
<keyword evidence="2" id="KW-0677">Repeat</keyword>
<feature type="transmembrane region" description="Helical" evidence="8">
    <location>
        <begin position="12"/>
        <end position="32"/>
    </location>
</feature>
<evidence type="ECO:0000256" key="6">
    <source>
        <dbReference type="ARBA" id="ARBA00023180"/>
    </source>
</evidence>
<keyword evidence="6" id="KW-0325">Glycoprotein</keyword>
<evidence type="ECO:0000313" key="11">
    <source>
        <dbReference type="Proteomes" id="UP001164746"/>
    </source>
</evidence>
<keyword evidence="4 7" id="KW-1015">Disulfide bond</keyword>
<evidence type="ECO:0000256" key="8">
    <source>
        <dbReference type="SAM" id="Phobius"/>
    </source>
</evidence>
<dbReference type="SUPFAM" id="SSF57586">
    <property type="entry name" value="TNF receptor-like"/>
    <property type="match status" value="1"/>
</dbReference>
<feature type="disulfide bond" evidence="7">
    <location>
        <begin position="145"/>
        <end position="158"/>
    </location>
</feature>
<evidence type="ECO:0000256" key="2">
    <source>
        <dbReference type="ARBA" id="ARBA00022737"/>
    </source>
</evidence>
<evidence type="ECO:0000313" key="10">
    <source>
        <dbReference type="EMBL" id="WAR20224.1"/>
    </source>
</evidence>
<feature type="disulfide bond" evidence="7">
    <location>
        <begin position="66"/>
        <end position="84"/>
    </location>
</feature>
<feature type="disulfide bond" evidence="7">
    <location>
        <begin position="148"/>
        <end position="166"/>
    </location>
</feature>
<feature type="domain" description="TNFR-Cys" evidence="9">
    <location>
        <begin position="127"/>
        <end position="166"/>
    </location>
</feature>
<feature type="repeat" description="TNFR-Cys" evidence="7">
    <location>
        <begin position="86"/>
        <end position="125"/>
    </location>
</feature>
<dbReference type="InterPro" id="IPR001368">
    <property type="entry name" value="TNFR/NGFR_Cys_rich_reg"/>
</dbReference>
<proteinExistence type="predicted"/>
<comment type="caution">
    <text evidence="7">Lacks conserved residue(s) required for the propagation of feature annotation.</text>
</comment>
<dbReference type="InterPro" id="IPR052491">
    <property type="entry name" value="TNFRSF10"/>
</dbReference>
<keyword evidence="11" id="KW-1185">Reference proteome</keyword>
<dbReference type="Pfam" id="PF00020">
    <property type="entry name" value="TNFR_c6"/>
    <property type="match status" value="3"/>
</dbReference>
<feature type="repeat" description="TNFR-Cys" evidence="7">
    <location>
        <begin position="127"/>
        <end position="166"/>
    </location>
</feature>
<organism evidence="10 11">
    <name type="scientific">Mya arenaria</name>
    <name type="common">Soft-shell clam</name>
    <dbReference type="NCBI Taxonomy" id="6604"/>
    <lineage>
        <taxon>Eukaryota</taxon>
        <taxon>Metazoa</taxon>
        <taxon>Spiralia</taxon>
        <taxon>Lophotrochozoa</taxon>
        <taxon>Mollusca</taxon>
        <taxon>Bivalvia</taxon>
        <taxon>Autobranchia</taxon>
        <taxon>Heteroconchia</taxon>
        <taxon>Euheterodonta</taxon>
        <taxon>Imparidentia</taxon>
        <taxon>Neoheterodontei</taxon>
        <taxon>Myida</taxon>
        <taxon>Myoidea</taxon>
        <taxon>Myidae</taxon>
        <taxon>Mya</taxon>
    </lineage>
</organism>
<dbReference type="Proteomes" id="UP001164746">
    <property type="component" value="Chromosome 11"/>
</dbReference>
<feature type="disulfide bond" evidence="7">
    <location>
        <begin position="107"/>
        <end position="125"/>
    </location>
</feature>
<dbReference type="PROSITE" id="PS50050">
    <property type="entry name" value="TNFR_NGFR_2"/>
    <property type="match status" value="3"/>
</dbReference>
<name>A0ABY7FH85_MYAAR</name>
<evidence type="ECO:0000256" key="3">
    <source>
        <dbReference type="ARBA" id="ARBA00023136"/>
    </source>
</evidence>